<name>A0ABN1R3Y8_9ACTN</name>
<keyword evidence="3" id="KW-1185">Reference proteome</keyword>
<evidence type="ECO:0000259" key="1">
    <source>
        <dbReference type="Pfam" id="PF01636"/>
    </source>
</evidence>
<reference evidence="2 3" key="1">
    <citation type="journal article" date="2019" name="Int. J. Syst. Evol. Microbiol.">
        <title>The Global Catalogue of Microorganisms (GCM) 10K type strain sequencing project: providing services to taxonomists for standard genome sequencing and annotation.</title>
        <authorList>
            <consortium name="The Broad Institute Genomics Platform"/>
            <consortium name="The Broad Institute Genome Sequencing Center for Infectious Disease"/>
            <person name="Wu L."/>
            <person name="Ma J."/>
        </authorList>
    </citation>
    <scope>NUCLEOTIDE SEQUENCE [LARGE SCALE GENOMIC DNA]</scope>
    <source>
        <strain evidence="2 3">JCM 11136</strain>
    </source>
</reference>
<accession>A0ABN1R3Y8</accession>
<dbReference type="InterPro" id="IPR011009">
    <property type="entry name" value="Kinase-like_dom_sf"/>
</dbReference>
<sequence length="314" mass="34077">MQDRPEDLTDRELAGVLREHWDITDGLRYAPVGFGDHHWTAGERWFVTVVRLAKDDPGAAFDRLCAAMDTAATLAAPFVVAPMPSRSGRSVVRLGDGFAVTVFPKVDGTSGEFGEDPGPEARVAMAELLAELHRADPAGAPPFDPVLGARGELEAALEELDRPWSGGPYSEPARAWLRGHGADAVREVLAAYDEWSARPAGPRVITHGEPHPGNVLRSAGRLLLVDWDTVAVAAPERDLWLALGDDRAAQDVYTRASGHEVSQERLALFRLRWDLDDLSIYVGEFRAPHGDTADLRTAWEGVRGSLARAVSILG</sequence>
<organism evidence="2 3">
    <name type="scientific">Nonomuraea longicatena</name>
    <dbReference type="NCBI Taxonomy" id="83682"/>
    <lineage>
        <taxon>Bacteria</taxon>
        <taxon>Bacillati</taxon>
        <taxon>Actinomycetota</taxon>
        <taxon>Actinomycetes</taxon>
        <taxon>Streptosporangiales</taxon>
        <taxon>Streptosporangiaceae</taxon>
        <taxon>Nonomuraea</taxon>
    </lineage>
</organism>
<dbReference type="EMBL" id="BAAAHQ010000049">
    <property type="protein sequence ID" value="GAA0951208.1"/>
    <property type="molecule type" value="Genomic_DNA"/>
</dbReference>
<dbReference type="SUPFAM" id="SSF56112">
    <property type="entry name" value="Protein kinase-like (PK-like)"/>
    <property type="match status" value="1"/>
</dbReference>
<dbReference type="InterPro" id="IPR002575">
    <property type="entry name" value="Aminoglycoside_PTrfase"/>
</dbReference>
<dbReference type="Pfam" id="PF01636">
    <property type="entry name" value="APH"/>
    <property type="match status" value="1"/>
</dbReference>
<dbReference type="Gene3D" id="1.10.510.10">
    <property type="entry name" value="Transferase(Phosphotransferase) domain 1"/>
    <property type="match status" value="1"/>
</dbReference>
<comment type="caution">
    <text evidence="2">The sequence shown here is derived from an EMBL/GenBank/DDBJ whole genome shotgun (WGS) entry which is preliminary data.</text>
</comment>
<dbReference type="RefSeq" id="WP_343954740.1">
    <property type="nucleotide sequence ID" value="NZ_BAAAHQ010000049.1"/>
</dbReference>
<proteinExistence type="predicted"/>
<dbReference type="Proteomes" id="UP001501578">
    <property type="component" value="Unassembled WGS sequence"/>
</dbReference>
<gene>
    <name evidence="2" type="ORF">GCM10009560_71640</name>
</gene>
<evidence type="ECO:0000313" key="3">
    <source>
        <dbReference type="Proteomes" id="UP001501578"/>
    </source>
</evidence>
<protein>
    <recommendedName>
        <fullName evidence="1">Aminoglycoside phosphotransferase domain-containing protein</fullName>
    </recommendedName>
</protein>
<feature type="domain" description="Aminoglycoside phosphotransferase" evidence="1">
    <location>
        <begin position="40"/>
        <end position="247"/>
    </location>
</feature>
<evidence type="ECO:0000313" key="2">
    <source>
        <dbReference type="EMBL" id="GAA0951208.1"/>
    </source>
</evidence>